<reference evidence="1" key="1">
    <citation type="submission" date="2022-04" db="EMBL/GenBank/DDBJ databases">
        <title>Jade perch genome.</title>
        <authorList>
            <person name="Chao B."/>
        </authorList>
    </citation>
    <scope>NUCLEOTIDE SEQUENCE</scope>
    <source>
        <strain evidence="1">CB-2022</strain>
    </source>
</reference>
<evidence type="ECO:0000313" key="1">
    <source>
        <dbReference type="EMBL" id="KAI3353565.1"/>
    </source>
</evidence>
<comment type="caution">
    <text evidence="1">The sequence shown here is derived from an EMBL/GenBank/DDBJ whole genome shotgun (WGS) entry which is preliminary data.</text>
</comment>
<proteinExistence type="predicted"/>
<name>A0ACB8VDX0_9TELE</name>
<evidence type="ECO:0000313" key="2">
    <source>
        <dbReference type="Proteomes" id="UP000831701"/>
    </source>
</evidence>
<keyword evidence="2" id="KW-1185">Reference proteome</keyword>
<dbReference type="EMBL" id="CM041553">
    <property type="protein sequence ID" value="KAI3353565.1"/>
    <property type="molecule type" value="Genomic_DNA"/>
</dbReference>
<sequence>MAGPCWMAVVVAFFLSAQDSLAAVDQNWLTSITEGIKNQYALGDTFSLAVNVPEGQDPNDLQQVFQDDPADKVKQTVSEGQVYQGTRVVAAAQSGAVSRVLQNLQPLIKSSQGNFLVIYSEESPCGTTCTNEDGIDGKTNDITQNWGGYAFVFSKVGDVPDADVSQLSESFKQLEISKLGLDNIFHCYKHGDDPFECTSCSSGGDVAPSCLSNAPSNPQQAVDQESTVPPTGTDTGQQVAPAEGVSTGTGEGVSTGTGEGVATGTGEGVPTGTGEGVATGTGEGVPTGTGEGVSTGTGEGVPTGTGEGLSTGIGGRRSKCKGRGRRKGSCKPREGRKRGKGGK</sequence>
<organism evidence="1 2">
    <name type="scientific">Scortum barcoo</name>
    <name type="common">barcoo grunter</name>
    <dbReference type="NCBI Taxonomy" id="214431"/>
    <lineage>
        <taxon>Eukaryota</taxon>
        <taxon>Metazoa</taxon>
        <taxon>Chordata</taxon>
        <taxon>Craniata</taxon>
        <taxon>Vertebrata</taxon>
        <taxon>Euteleostomi</taxon>
        <taxon>Actinopterygii</taxon>
        <taxon>Neopterygii</taxon>
        <taxon>Teleostei</taxon>
        <taxon>Neoteleostei</taxon>
        <taxon>Acanthomorphata</taxon>
        <taxon>Eupercaria</taxon>
        <taxon>Centrarchiformes</taxon>
        <taxon>Terapontoidei</taxon>
        <taxon>Terapontidae</taxon>
        <taxon>Scortum</taxon>
    </lineage>
</organism>
<gene>
    <name evidence="1" type="ORF">L3Q82_020085</name>
</gene>
<dbReference type="Proteomes" id="UP000831701">
    <property type="component" value="Chromosome 23"/>
</dbReference>
<protein>
    <submittedName>
        <fullName evidence="1">Uncharacterized protein</fullName>
    </submittedName>
</protein>
<accession>A0ACB8VDX0</accession>
<feature type="non-terminal residue" evidence="1">
    <location>
        <position position="343"/>
    </location>
</feature>